<evidence type="ECO:0000313" key="5">
    <source>
        <dbReference type="Proteomes" id="UP000256645"/>
    </source>
</evidence>
<dbReference type="AlphaFoldDB" id="A0A3D8SQD0"/>
<sequence>MGITLLTGANGFLATHILHQLLEAQRHVLAVVRSEQAEEQLEELFHKNPLLRICIVPDYTAPDAFRPVFVTLPGIVSVIHTPSFYQDSALSYATAEKHPAVRATTGLLKTIASVGKNVKNVVITSHSSAVIDYTRLVPGKKYTEEDWNAITWEEAQKGSLSSRYKASKKYMECAAYDFMEQYRPSFGLVVLCPATIFGPPVDEFESPDELNISNHFFWKTFCAAGKKGPLAKQIGFTCVDVRDLAKAHILAMHATAAPKTKRIIISAHQFTHQQVCNILRSKIPELAEQIPLGNPDDISLPAHAYDMGQQRATLLLGLPFRRLEDTVVDTATAMLGIE</sequence>
<evidence type="ECO:0000259" key="3">
    <source>
        <dbReference type="Pfam" id="PF01370"/>
    </source>
</evidence>
<dbReference type="InterPro" id="IPR050425">
    <property type="entry name" value="NAD(P)_dehydrat-like"/>
</dbReference>
<dbReference type="PANTHER" id="PTHR10366:SF564">
    <property type="entry name" value="STEROL-4-ALPHA-CARBOXYLATE 3-DEHYDROGENASE, DECARBOXYLATING"/>
    <property type="match status" value="1"/>
</dbReference>
<name>A0A3D8SQD0_9HELO</name>
<protein>
    <recommendedName>
        <fullName evidence="3">NAD-dependent epimerase/dehydratase domain-containing protein</fullName>
    </recommendedName>
</protein>
<dbReference type="GO" id="GO:0016616">
    <property type="term" value="F:oxidoreductase activity, acting on the CH-OH group of donors, NAD or NADP as acceptor"/>
    <property type="evidence" value="ECO:0007669"/>
    <property type="project" value="TreeGrafter"/>
</dbReference>
<dbReference type="InterPro" id="IPR001509">
    <property type="entry name" value="Epimerase_deHydtase"/>
</dbReference>
<comment type="similarity">
    <text evidence="2">Belongs to the NAD(P)-dependent epimerase/dehydratase family. Dihydroflavonol-4-reductase subfamily.</text>
</comment>
<comment type="caution">
    <text evidence="4">The sequence shown here is derived from an EMBL/GenBank/DDBJ whole genome shotgun (WGS) entry which is preliminary data.</text>
</comment>
<dbReference type="Proteomes" id="UP000256645">
    <property type="component" value="Unassembled WGS sequence"/>
</dbReference>
<evidence type="ECO:0000313" key="4">
    <source>
        <dbReference type="EMBL" id="RDW88381.1"/>
    </source>
</evidence>
<reference evidence="4 5" key="1">
    <citation type="journal article" date="2018" name="IMA Fungus">
        <title>IMA Genome-F 9: Draft genome sequence of Annulohypoxylon stygium, Aspergillus mulundensis, Berkeleyomyces basicola (syn. Thielaviopsis basicola), Ceratocystis smalleyi, two Cercospora beticola strains, Coleophoma cylindrospora, Fusarium fracticaudum, Phialophora cf. hyalina, and Morchella septimelata.</title>
        <authorList>
            <person name="Wingfield B.D."/>
            <person name="Bills G.F."/>
            <person name="Dong Y."/>
            <person name="Huang W."/>
            <person name="Nel W.J."/>
            <person name="Swalarsk-Parry B.S."/>
            <person name="Vaghefi N."/>
            <person name="Wilken P.M."/>
            <person name="An Z."/>
            <person name="de Beer Z.W."/>
            <person name="De Vos L."/>
            <person name="Chen L."/>
            <person name="Duong T.A."/>
            <person name="Gao Y."/>
            <person name="Hammerbacher A."/>
            <person name="Kikkert J.R."/>
            <person name="Li Y."/>
            <person name="Li H."/>
            <person name="Li K."/>
            <person name="Li Q."/>
            <person name="Liu X."/>
            <person name="Ma X."/>
            <person name="Naidoo K."/>
            <person name="Pethybridge S.J."/>
            <person name="Sun J."/>
            <person name="Steenkamp E.T."/>
            <person name="van der Nest M.A."/>
            <person name="van Wyk S."/>
            <person name="Wingfield M.J."/>
            <person name="Xiong C."/>
            <person name="Yue Q."/>
            <person name="Zhang X."/>
        </authorList>
    </citation>
    <scope>NUCLEOTIDE SEQUENCE [LARGE SCALE GENOMIC DNA]</scope>
    <source>
        <strain evidence="4 5">BP6252</strain>
    </source>
</reference>
<dbReference type="STRING" id="1849047.A0A3D8SQD0"/>
<dbReference type="PANTHER" id="PTHR10366">
    <property type="entry name" value="NAD DEPENDENT EPIMERASE/DEHYDRATASE"/>
    <property type="match status" value="1"/>
</dbReference>
<gene>
    <name evidence="4" type="ORF">BP6252_00413</name>
</gene>
<evidence type="ECO:0000256" key="1">
    <source>
        <dbReference type="ARBA" id="ARBA00023002"/>
    </source>
</evidence>
<dbReference type="InterPro" id="IPR036291">
    <property type="entry name" value="NAD(P)-bd_dom_sf"/>
</dbReference>
<dbReference type="Gene3D" id="3.40.50.720">
    <property type="entry name" value="NAD(P)-binding Rossmann-like Domain"/>
    <property type="match status" value="1"/>
</dbReference>
<dbReference type="SUPFAM" id="SSF51735">
    <property type="entry name" value="NAD(P)-binding Rossmann-fold domains"/>
    <property type="match status" value="1"/>
</dbReference>
<dbReference type="Pfam" id="PF01370">
    <property type="entry name" value="Epimerase"/>
    <property type="match status" value="1"/>
</dbReference>
<keyword evidence="1" id="KW-0560">Oxidoreductase</keyword>
<dbReference type="EMBL" id="PDLM01000001">
    <property type="protein sequence ID" value="RDW88381.1"/>
    <property type="molecule type" value="Genomic_DNA"/>
</dbReference>
<keyword evidence="5" id="KW-1185">Reference proteome</keyword>
<evidence type="ECO:0000256" key="2">
    <source>
        <dbReference type="ARBA" id="ARBA00023445"/>
    </source>
</evidence>
<organism evidence="4 5">
    <name type="scientific">Coleophoma cylindrospora</name>
    <dbReference type="NCBI Taxonomy" id="1849047"/>
    <lineage>
        <taxon>Eukaryota</taxon>
        <taxon>Fungi</taxon>
        <taxon>Dikarya</taxon>
        <taxon>Ascomycota</taxon>
        <taxon>Pezizomycotina</taxon>
        <taxon>Leotiomycetes</taxon>
        <taxon>Helotiales</taxon>
        <taxon>Dermateaceae</taxon>
        <taxon>Coleophoma</taxon>
    </lineage>
</organism>
<feature type="domain" description="NAD-dependent epimerase/dehydratase" evidence="3">
    <location>
        <begin position="5"/>
        <end position="260"/>
    </location>
</feature>
<dbReference type="OrthoDB" id="2735536at2759"/>
<accession>A0A3D8SQD0</accession>
<proteinExistence type="inferred from homology"/>